<evidence type="ECO:0000313" key="6">
    <source>
        <dbReference type="EMBL" id="GAU87262.1"/>
    </source>
</evidence>
<sequence>MKKLLLSRNKASPEDIPAVERKPEPLPDFRQAAFSSCRHFLEDDSLDSSSRFTPSRKPKLHEMFPSPCSMVDYDSDTFFPSSPSVAAVTPAKPAVLLPANPTTPPAEPVQITPIPQKMKKVRRKKRSRILPDGVTLEQLAAFSASTSTPPEWAAHFKKADFGTDYTLRPRTERPRYDLQSEEAVVDTPGCQNRKKPKLKDGLVSPKPTTKRRAVYSRGPGRKVQRTTSSERAEEDVRARLELPAKMQKLISAASLANGVHCICSSSLDIGPQIECEKCGLWQHMFCMNMFGKDTDGYVCNHCNQSLAKKPYNPEEALKAFSAYASSLPVTKDEKDEQEDKPKELKDQKVLINEAKVEKVDKVLISKAPKRALSNLRRKPGRPARTDSLLKTKSIPSVLRGASVETAMTSEPETPPVMKERISYGRSDEAAPETFNQVFELKKQINLKIVQKRNKSPLLTANPLPEFNSIVIDKESSHPPKNVS</sequence>
<feature type="region of interest" description="Disordered" evidence="4">
    <location>
        <begin position="1"/>
        <end position="27"/>
    </location>
</feature>
<dbReference type="Gene3D" id="3.30.40.10">
    <property type="entry name" value="Zinc/RING finger domain, C3HC4 (zinc finger)"/>
    <property type="match status" value="1"/>
</dbReference>
<dbReference type="InterPro" id="IPR019786">
    <property type="entry name" value="Zinc_finger_PHD-type_CS"/>
</dbReference>
<accession>A0A1D1UI26</accession>
<dbReference type="STRING" id="947166.A0A1D1UI26"/>
<feature type="region of interest" description="Disordered" evidence="4">
    <location>
        <begin position="45"/>
        <end position="65"/>
    </location>
</feature>
<dbReference type="GO" id="GO:0008270">
    <property type="term" value="F:zinc ion binding"/>
    <property type="evidence" value="ECO:0007669"/>
    <property type="project" value="UniProtKB-KW"/>
</dbReference>
<dbReference type="InterPro" id="IPR011011">
    <property type="entry name" value="Znf_FYVE_PHD"/>
</dbReference>
<keyword evidence="2" id="KW-0863">Zinc-finger</keyword>
<evidence type="ECO:0000259" key="5">
    <source>
        <dbReference type="SMART" id="SM00249"/>
    </source>
</evidence>
<dbReference type="AlphaFoldDB" id="A0A1D1UI26"/>
<keyword evidence="1" id="KW-0479">Metal-binding</keyword>
<comment type="caution">
    <text evidence="6">The sequence shown here is derived from an EMBL/GenBank/DDBJ whole genome shotgun (WGS) entry which is preliminary data.</text>
</comment>
<proteinExistence type="predicted"/>
<dbReference type="InterPro" id="IPR001965">
    <property type="entry name" value="Znf_PHD"/>
</dbReference>
<feature type="domain" description="Zinc finger PHD-type" evidence="5">
    <location>
        <begin position="260"/>
        <end position="303"/>
    </location>
</feature>
<dbReference type="SMART" id="SM00249">
    <property type="entry name" value="PHD"/>
    <property type="match status" value="1"/>
</dbReference>
<feature type="region of interest" description="Disordered" evidence="4">
    <location>
        <begin position="168"/>
        <end position="234"/>
    </location>
</feature>
<dbReference type="InterPro" id="IPR013083">
    <property type="entry name" value="Znf_RING/FYVE/PHD"/>
</dbReference>
<gene>
    <name evidence="6" type="primary">RvY_00142-1</name>
    <name evidence="6" type="synonym">RvY_00142.1</name>
    <name evidence="6" type="ORF">RvY_00142</name>
</gene>
<dbReference type="OrthoDB" id="79252at2759"/>
<dbReference type="EMBL" id="BDGG01000001">
    <property type="protein sequence ID" value="GAU87262.1"/>
    <property type="molecule type" value="Genomic_DNA"/>
</dbReference>
<keyword evidence="7" id="KW-1185">Reference proteome</keyword>
<protein>
    <recommendedName>
        <fullName evidence="5">Zinc finger PHD-type domain-containing protein</fullName>
    </recommendedName>
</protein>
<evidence type="ECO:0000313" key="7">
    <source>
        <dbReference type="Proteomes" id="UP000186922"/>
    </source>
</evidence>
<reference evidence="6 7" key="1">
    <citation type="journal article" date="2016" name="Nat. Commun.">
        <title>Extremotolerant tardigrade genome and improved radiotolerance of human cultured cells by tardigrade-unique protein.</title>
        <authorList>
            <person name="Hashimoto T."/>
            <person name="Horikawa D.D."/>
            <person name="Saito Y."/>
            <person name="Kuwahara H."/>
            <person name="Kozuka-Hata H."/>
            <person name="Shin-I T."/>
            <person name="Minakuchi Y."/>
            <person name="Ohishi K."/>
            <person name="Motoyama A."/>
            <person name="Aizu T."/>
            <person name="Enomoto A."/>
            <person name="Kondo K."/>
            <person name="Tanaka S."/>
            <person name="Hara Y."/>
            <person name="Koshikawa S."/>
            <person name="Sagara H."/>
            <person name="Miura T."/>
            <person name="Yokobori S."/>
            <person name="Miyagawa K."/>
            <person name="Suzuki Y."/>
            <person name="Kubo T."/>
            <person name="Oyama M."/>
            <person name="Kohara Y."/>
            <person name="Fujiyama A."/>
            <person name="Arakawa K."/>
            <person name="Katayama T."/>
            <person name="Toyoda A."/>
            <person name="Kunieda T."/>
        </authorList>
    </citation>
    <scope>NUCLEOTIDE SEQUENCE [LARGE SCALE GENOMIC DNA]</scope>
    <source>
        <strain evidence="6 7">YOKOZUNA-1</strain>
    </source>
</reference>
<evidence type="ECO:0000256" key="4">
    <source>
        <dbReference type="SAM" id="MobiDB-lite"/>
    </source>
</evidence>
<dbReference type="PROSITE" id="PS01359">
    <property type="entry name" value="ZF_PHD_1"/>
    <property type="match status" value="1"/>
</dbReference>
<evidence type="ECO:0000256" key="1">
    <source>
        <dbReference type="ARBA" id="ARBA00022723"/>
    </source>
</evidence>
<dbReference type="SUPFAM" id="SSF57903">
    <property type="entry name" value="FYVE/PHD zinc finger"/>
    <property type="match status" value="1"/>
</dbReference>
<feature type="compositionally biased region" description="Basic residues" evidence="4">
    <location>
        <begin position="208"/>
        <end position="224"/>
    </location>
</feature>
<evidence type="ECO:0000256" key="2">
    <source>
        <dbReference type="ARBA" id="ARBA00022771"/>
    </source>
</evidence>
<feature type="compositionally biased region" description="Basic and acidic residues" evidence="4">
    <location>
        <begin position="18"/>
        <end position="27"/>
    </location>
</feature>
<organism evidence="6 7">
    <name type="scientific">Ramazzottius varieornatus</name>
    <name type="common">Water bear</name>
    <name type="synonym">Tardigrade</name>
    <dbReference type="NCBI Taxonomy" id="947166"/>
    <lineage>
        <taxon>Eukaryota</taxon>
        <taxon>Metazoa</taxon>
        <taxon>Ecdysozoa</taxon>
        <taxon>Tardigrada</taxon>
        <taxon>Eutardigrada</taxon>
        <taxon>Parachela</taxon>
        <taxon>Hypsibioidea</taxon>
        <taxon>Ramazzottiidae</taxon>
        <taxon>Ramazzottius</taxon>
    </lineage>
</organism>
<evidence type="ECO:0000256" key="3">
    <source>
        <dbReference type="ARBA" id="ARBA00022833"/>
    </source>
</evidence>
<keyword evidence="3" id="KW-0862">Zinc</keyword>
<feature type="compositionally biased region" description="Basic and acidic residues" evidence="4">
    <location>
        <begin position="168"/>
        <end position="178"/>
    </location>
</feature>
<name>A0A1D1UI26_RAMVA</name>
<dbReference type="Proteomes" id="UP000186922">
    <property type="component" value="Unassembled WGS sequence"/>
</dbReference>